<evidence type="ECO:0000313" key="10">
    <source>
        <dbReference type="EMBL" id="KAL1130300.1"/>
    </source>
</evidence>
<evidence type="ECO:0000256" key="8">
    <source>
        <dbReference type="SAM" id="Phobius"/>
    </source>
</evidence>
<feature type="transmembrane region" description="Helical" evidence="8">
    <location>
        <begin position="199"/>
        <end position="220"/>
    </location>
</feature>
<evidence type="ECO:0000259" key="9">
    <source>
        <dbReference type="Pfam" id="PF01694"/>
    </source>
</evidence>
<dbReference type="InterPro" id="IPR017213">
    <property type="entry name" value="Peptidase_S54_rhomboid_met"/>
</dbReference>
<feature type="transmembrane region" description="Helical" evidence="8">
    <location>
        <begin position="109"/>
        <end position="137"/>
    </location>
</feature>
<feature type="active site" evidence="7">
    <location>
        <position position="235"/>
    </location>
</feature>
<dbReference type="PANTHER" id="PTHR45840:SF8">
    <property type="entry name" value="RHOMBOID PROTEASE"/>
    <property type="match status" value="1"/>
</dbReference>
<name>A0ABD0YGC5_9HEMI</name>
<keyword evidence="5 8" id="KW-0472">Membrane</keyword>
<feature type="transmembrane region" description="Helical" evidence="8">
    <location>
        <begin position="232"/>
        <end position="250"/>
    </location>
</feature>
<gene>
    <name evidence="10" type="ORF">AAG570_013238</name>
</gene>
<proteinExistence type="inferred from homology"/>
<dbReference type="PIRSF" id="PIRSF037470">
    <property type="entry name" value="Rhomboid"/>
    <property type="match status" value="1"/>
</dbReference>
<evidence type="ECO:0000256" key="2">
    <source>
        <dbReference type="ARBA" id="ARBA00009045"/>
    </source>
</evidence>
<dbReference type="Gene3D" id="1.20.1540.10">
    <property type="entry name" value="Rhomboid-like"/>
    <property type="match status" value="1"/>
</dbReference>
<dbReference type="AlphaFoldDB" id="A0ABD0YGC5"/>
<comment type="similarity">
    <text evidence="2 6">Belongs to the peptidase S54 family.</text>
</comment>
<feature type="transmembrane region" description="Helical" evidence="8">
    <location>
        <begin position="262"/>
        <end position="284"/>
    </location>
</feature>
<organism evidence="10 11">
    <name type="scientific">Ranatra chinensis</name>
    <dbReference type="NCBI Taxonomy" id="642074"/>
    <lineage>
        <taxon>Eukaryota</taxon>
        <taxon>Metazoa</taxon>
        <taxon>Ecdysozoa</taxon>
        <taxon>Arthropoda</taxon>
        <taxon>Hexapoda</taxon>
        <taxon>Insecta</taxon>
        <taxon>Pterygota</taxon>
        <taxon>Neoptera</taxon>
        <taxon>Paraneoptera</taxon>
        <taxon>Hemiptera</taxon>
        <taxon>Heteroptera</taxon>
        <taxon>Panheteroptera</taxon>
        <taxon>Nepomorpha</taxon>
        <taxon>Nepidae</taxon>
        <taxon>Ranatrinae</taxon>
        <taxon>Ranatra</taxon>
    </lineage>
</organism>
<feature type="non-terminal residue" evidence="10">
    <location>
        <position position="1"/>
    </location>
</feature>
<dbReference type="PANTHER" id="PTHR45840">
    <property type="entry name" value="RHOMBOID-RELATED PROTEIN"/>
    <property type="match status" value="1"/>
</dbReference>
<feature type="domain" description="Peptidase S54 rhomboid" evidence="9">
    <location>
        <begin position="107"/>
        <end position="251"/>
    </location>
</feature>
<keyword evidence="3 8" id="KW-0812">Transmembrane</keyword>
<keyword evidence="11" id="KW-1185">Reference proteome</keyword>
<dbReference type="GO" id="GO:0004252">
    <property type="term" value="F:serine-type endopeptidase activity"/>
    <property type="evidence" value="ECO:0007669"/>
    <property type="project" value="UniProtKB-UniRule"/>
</dbReference>
<dbReference type="SUPFAM" id="SSF144091">
    <property type="entry name" value="Rhomboid-like"/>
    <property type="match status" value="1"/>
</dbReference>
<evidence type="ECO:0000256" key="4">
    <source>
        <dbReference type="ARBA" id="ARBA00022989"/>
    </source>
</evidence>
<feature type="transmembrane region" description="Helical" evidence="8">
    <location>
        <begin position="171"/>
        <end position="192"/>
    </location>
</feature>
<dbReference type="Proteomes" id="UP001558652">
    <property type="component" value="Unassembled WGS sequence"/>
</dbReference>
<dbReference type="InterPro" id="IPR035952">
    <property type="entry name" value="Rhomboid-like_sf"/>
</dbReference>
<feature type="active site" description="Nucleophile" evidence="7">
    <location>
        <position position="176"/>
    </location>
</feature>
<evidence type="ECO:0000256" key="1">
    <source>
        <dbReference type="ARBA" id="ARBA00004141"/>
    </source>
</evidence>
<comment type="caution">
    <text evidence="10">The sequence shown here is derived from an EMBL/GenBank/DDBJ whole genome shotgun (WGS) entry which is preliminary data.</text>
</comment>
<protein>
    <recommendedName>
        <fullName evidence="9">Peptidase S54 rhomboid domain-containing protein</fullName>
    </recommendedName>
</protein>
<dbReference type="InterPro" id="IPR051739">
    <property type="entry name" value="Rhomboid_IM_Serine_Proteases"/>
</dbReference>
<accession>A0ABD0YGC5</accession>
<dbReference type="InterPro" id="IPR022764">
    <property type="entry name" value="Peptidase_S54_rhomboid_dom"/>
</dbReference>
<comment type="subcellular location">
    <subcellularLocation>
        <location evidence="1">Membrane</location>
        <topology evidence="1">Multi-pass membrane protein</topology>
    </subcellularLocation>
</comment>
<evidence type="ECO:0000256" key="5">
    <source>
        <dbReference type="ARBA" id="ARBA00023136"/>
    </source>
</evidence>
<dbReference type="Pfam" id="PF01694">
    <property type="entry name" value="Rhomboid"/>
    <property type="match status" value="1"/>
</dbReference>
<evidence type="ECO:0000256" key="7">
    <source>
        <dbReference type="PIRSR" id="PIRSR037470-50"/>
    </source>
</evidence>
<sequence>SIKLVFCHITFALFQIRTRDGYELLTGWFHTYVHHTVVPRDHKTVHIDALDGEYEDEYSCFPPPVGMIIISIIEVATFLYDYLNTGDSHSVNGPSASVLIYDPHRRKEAWRFLCYMLVHVGWLHLILNLIIQVALGIPLEMVHGWWRIFIVYSAGVILGSLGTSVADPNVFLAGASGGVYALITAHLATLIMNWSEMQFAWVQLIIFVIVCGTDIGSNVYNFVHSVDTNIGHAAHLGGAVAGLLVGLFVLRNLEVRSWEKKICLVAVVIYSILMIGAIVLHISAPGYFPYQSV</sequence>
<evidence type="ECO:0000313" key="11">
    <source>
        <dbReference type="Proteomes" id="UP001558652"/>
    </source>
</evidence>
<evidence type="ECO:0000256" key="6">
    <source>
        <dbReference type="PIRNR" id="PIRNR037470"/>
    </source>
</evidence>
<keyword evidence="4 8" id="KW-1133">Transmembrane helix</keyword>
<evidence type="ECO:0000256" key="3">
    <source>
        <dbReference type="ARBA" id="ARBA00022692"/>
    </source>
</evidence>
<dbReference type="EMBL" id="JBFDAA010000008">
    <property type="protein sequence ID" value="KAL1130300.1"/>
    <property type="molecule type" value="Genomic_DNA"/>
</dbReference>
<reference evidence="10 11" key="1">
    <citation type="submission" date="2024-07" db="EMBL/GenBank/DDBJ databases">
        <title>Chromosome-level genome assembly of the water stick insect Ranatra chinensis (Heteroptera: Nepidae).</title>
        <authorList>
            <person name="Liu X."/>
        </authorList>
    </citation>
    <scope>NUCLEOTIDE SEQUENCE [LARGE SCALE GENOMIC DNA]</scope>
    <source>
        <strain evidence="10">Cailab_2021Rc</strain>
        <tissue evidence="10">Muscle</tissue>
    </source>
</reference>
<feature type="transmembrane region" description="Helical" evidence="8">
    <location>
        <begin position="144"/>
        <end position="165"/>
    </location>
</feature>
<dbReference type="GO" id="GO:0016020">
    <property type="term" value="C:membrane"/>
    <property type="evidence" value="ECO:0007669"/>
    <property type="project" value="UniProtKB-SubCell"/>
</dbReference>